<dbReference type="PROSITE" id="PS50928">
    <property type="entry name" value="ABC_TM1"/>
    <property type="match status" value="1"/>
</dbReference>
<keyword evidence="3" id="KW-1003">Cell membrane</keyword>
<organism evidence="9 10">
    <name type="scientific">Picrophilus torridus (strain ATCC 700027 / DSM 9790 / JCM 10055 / NBRC 100828 / KAW 2/3)</name>
    <dbReference type="NCBI Taxonomy" id="1122961"/>
    <lineage>
        <taxon>Archaea</taxon>
        <taxon>Methanobacteriati</taxon>
        <taxon>Thermoplasmatota</taxon>
        <taxon>Thermoplasmata</taxon>
        <taxon>Thermoplasmatales</taxon>
        <taxon>Picrophilaceae</taxon>
        <taxon>Picrophilus</taxon>
    </lineage>
</organism>
<dbReference type="PANTHER" id="PTHR43376">
    <property type="entry name" value="OLIGOPEPTIDE TRANSPORT SYSTEM PERMEASE PROTEIN"/>
    <property type="match status" value="1"/>
</dbReference>
<dbReference type="STRING" id="263820.PTO1448"/>
<reference evidence="9 10" key="1">
    <citation type="journal article" date="2004" name="Proc. Natl. Acad. Sci. U.S.A.">
        <title>Genome sequence of Picrophilus torridus and its implications for life around pH 0.</title>
        <authorList>
            <person name="Futterer O."/>
            <person name="Angelov A."/>
            <person name="Liesegang H."/>
            <person name="Gottschalk G."/>
            <person name="Schleper C."/>
            <person name="Schepers B."/>
            <person name="Dock C."/>
            <person name="Antranikian G."/>
            <person name="Liebl W."/>
        </authorList>
    </citation>
    <scope>NUCLEOTIDE SEQUENCE [LARGE SCALE GENOMIC DNA]</scope>
    <source>
        <strain evidence="10">ATCC 700027 / DSM 9790 / JCM 10055 / NBRC 100828</strain>
    </source>
</reference>
<dbReference type="AlphaFoldDB" id="Q6KZ19"/>
<dbReference type="eggNOG" id="arCOG00751">
    <property type="taxonomic scope" value="Archaea"/>
</dbReference>
<evidence type="ECO:0000256" key="4">
    <source>
        <dbReference type="ARBA" id="ARBA00022692"/>
    </source>
</evidence>
<dbReference type="OrthoDB" id="44105at2157"/>
<comment type="subcellular location">
    <subcellularLocation>
        <location evidence="1 7">Cell membrane</location>
        <topology evidence="1 7">Multi-pass membrane protein</topology>
    </subcellularLocation>
</comment>
<feature type="domain" description="ABC transmembrane type-1" evidence="8">
    <location>
        <begin position="104"/>
        <end position="315"/>
    </location>
</feature>
<keyword evidence="4 7" id="KW-0812">Transmembrane</keyword>
<evidence type="ECO:0000313" key="10">
    <source>
        <dbReference type="Proteomes" id="UP000000438"/>
    </source>
</evidence>
<feature type="transmembrane region" description="Helical" evidence="7">
    <location>
        <begin position="12"/>
        <end position="31"/>
    </location>
</feature>
<feature type="transmembrane region" description="Helical" evidence="7">
    <location>
        <begin position="250"/>
        <end position="276"/>
    </location>
</feature>
<dbReference type="InterPro" id="IPR000515">
    <property type="entry name" value="MetI-like"/>
</dbReference>
<dbReference type="PaxDb" id="263820-PTO1448"/>
<dbReference type="CDD" id="cd06261">
    <property type="entry name" value="TM_PBP2"/>
    <property type="match status" value="1"/>
</dbReference>
<feature type="transmembrane region" description="Helical" evidence="7">
    <location>
        <begin position="103"/>
        <end position="122"/>
    </location>
</feature>
<dbReference type="GeneID" id="2845116"/>
<evidence type="ECO:0000313" key="9">
    <source>
        <dbReference type="EMBL" id="AAT44033.1"/>
    </source>
</evidence>
<dbReference type="GO" id="GO:0005886">
    <property type="term" value="C:plasma membrane"/>
    <property type="evidence" value="ECO:0007669"/>
    <property type="project" value="UniProtKB-SubCell"/>
</dbReference>
<comment type="similarity">
    <text evidence="7">Belongs to the binding-protein-dependent transport system permease family.</text>
</comment>
<dbReference type="Pfam" id="PF19300">
    <property type="entry name" value="BPD_transp_1_N"/>
    <property type="match status" value="1"/>
</dbReference>
<feature type="transmembrane region" description="Helical" evidence="7">
    <location>
        <begin position="296"/>
        <end position="322"/>
    </location>
</feature>
<dbReference type="PANTHER" id="PTHR43376:SF1">
    <property type="entry name" value="OLIGOPEPTIDE TRANSPORT SYSTEM PERMEASE PROTEIN"/>
    <property type="match status" value="1"/>
</dbReference>
<keyword evidence="6 7" id="KW-0472">Membrane</keyword>
<feature type="transmembrane region" description="Helical" evidence="7">
    <location>
        <begin position="193"/>
        <end position="214"/>
    </location>
</feature>
<dbReference type="Proteomes" id="UP000000438">
    <property type="component" value="Chromosome"/>
</dbReference>
<evidence type="ECO:0000256" key="7">
    <source>
        <dbReference type="RuleBase" id="RU363032"/>
    </source>
</evidence>
<evidence type="ECO:0000256" key="5">
    <source>
        <dbReference type="ARBA" id="ARBA00022989"/>
    </source>
</evidence>
<dbReference type="InParanoid" id="Q6KZ19"/>
<evidence type="ECO:0000256" key="1">
    <source>
        <dbReference type="ARBA" id="ARBA00004651"/>
    </source>
</evidence>
<proteinExistence type="inferred from homology"/>
<dbReference type="FunCoup" id="Q6KZ19">
    <property type="interactions" value="16"/>
</dbReference>
<dbReference type="HOGENOM" id="CLU_036879_1_0_2"/>
<dbReference type="SUPFAM" id="SSF161098">
    <property type="entry name" value="MetI-like"/>
    <property type="match status" value="1"/>
</dbReference>
<dbReference type="InterPro" id="IPR035906">
    <property type="entry name" value="MetI-like_sf"/>
</dbReference>
<dbReference type="GO" id="GO:0055085">
    <property type="term" value="P:transmembrane transport"/>
    <property type="evidence" value="ECO:0007669"/>
    <property type="project" value="InterPro"/>
</dbReference>
<gene>
    <name evidence="9" type="ordered locus">PTO1448</name>
</gene>
<keyword evidence="2 7" id="KW-0813">Transport</keyword>
<protein>
    <submittedName>
        <fullName evidence="9">Oligopeptide ABC transporter Opp2, permease protein</fullName>
    </submittedName>
</protein>
<evidence type="ECO:0000256" key="6">
    <source>
        <dbReference type="ARBA" id="ARBA00023136"/>
    </source>
</evidence>
<sequence>MNYKYFISKIIYFIVLFFVTLTIGFVIPRLIPGNPAEAIIARISQGGAIVTPTLIKSIDAELGLSNAPIYVQYFNYLGNVFHGNFGVSITYFPATVISIIDYGLPWTLLLIIVPLVISFYVGNKLGALAALKRASYIDAASTVIPMFLYGIPAFSLATILLYIFSIKFPIFPSLGAYSLGLSPGFNATFIESVLYHAFLPMLTLTLGGLSGWVFGMRNNMVTILNSNYMKYMDIMGISNRLIKKNATKNAILPNLTSFGISIGVSITGVIFIQEIFSYPGLGEYLYQGVEGLDYPLVNGIFIVIILISLIANFIVEILYGVIDPRIRR</sequence>
<dbReference type="EMBL" id="AE017261">
    <property type="protein sequence ID" value="AAT44033.1"/>
    <property type="molecule type" value="Genomic_DNA"/>
</dbReference>
<dbReference type="InterPro" id="IPR045621">
    <property type="entry name" value="BPD_transp_1_N"/>
</dbReference>
<evidence type="ECO:0000259" key="8">
    <source>
        <dbReference type="PROSITE" id="PS50928"/>
    </source>
</evidence>
<dbReference type="Pfam" id="PF00528">
    <property type="entry name" value="BPD_transp_1"/>
    <property type="match status" value="1"/>
</dbReference>
<feature type="transmembrane region" description="Helical" evidence="7">
    <location>
        <begin position="143"/>
        <end position="164"/>
    </location>
</feature>
<accession>Q6KZ19</accession>
<dbReference type="RefSeq" id="WP_011178249.1">
    <property type="nucleotide sequence ID" value="NC_005877.1"/>
</dbReference>
<name>Q6KZ19_PICTO</name>
<keyword evidence="5 7" id="KW-1133">Transmembrane helix</keyword>
<evidence type="ECO:0000256" key="3">
    <source>
        <dbReference type="ARBA" id="ARBA00022475"/>
    </source>
</evidence>
<dbReference type="KEGG" id="pto:PTO1448"/>
<evidence type="ECO:0000256" key="2">
    <source>
        <dbReference type="ARBA" id="ARBA00022448"/>
    </source>
</evidence>